<feature type="transmembrane region" description="Helical" evidence="5">
    <location>
        <begin position="180"/>
        <end position="202"/>
    </location>
</feature>
<feature type="domain" description="Major facilitator superfamily (MFS) profile" evidence="6">
    <location>
        <begin position="41"/>
        <end position="280"/>
    </location>
</feature>
<evidence type="ECO:0000313" key="7">
    <source>
        <dbReference type="EMBL" id="GFQ71340.1"/>
    </source>
</evidence>
<evidence type="ECO:0000313" key="8">
    <source>
        <dbReference type="Proteomes" id="UP000887116"/>
    </source>
</evidence>
<dbReference type="EMBL" id="BMAO01021013">
    <property type="protein sequence ID" value="GFQ71340.1"/>
    <property type="molecule type" value="Genomic_DNA"/>
</dbReference>
<evidence type="ECO:0000259" key="6">
    <source>
        <dbReference type="PROSITE" id="PS50850"/>
    </source>
</evidence>
<dbReference type="GO" id="GO:0022857">
    <property type="term" value="F:transmembrane transporter activity"/>
    <property type="evidence" value="ECO:0007669"/>
    <property type="project" value="InterPro"/>
</dbReference>
<sequence>MLKSLSPFSNQIGGIPYGIKCLRHRLPTHRKGRTDVIRPVTLMLTYISFALFSAARRPITVVQLKIIKECDAYVFGVNKTDKAQSSNKDSEESYSTKSSVTSWCKGTVFEEDAQTFMQILGSLFIGSYGILVFFSGIIADYFNPRYIITWGSLMAGFFMIVIGMANFWKIESTQYFSMALILLAAAQSTAWPILLSCATHWYQGQRRGLFFSLWNTHFYVGSFIGILLAGSNVQDQWGHIFFIPAAFVTLMGVILFFFLVIHPTDVAELEPPKASKDPDK</sequence>
<dbReference type="InterPro" id="IPR011701">
    <property type="entry name" value="MFS"/>
</dbReference>
<name>A0A8X6I5S1_TRICU</name>
<dbReference type="PANTHER" id="PTHR43184:SF30">
    <property type="entry name" value="MFS DOMAIN-CONTAINING PROTEIN"/>
    <property type="match status" value="1"/>
</dbReference>
<dbReference type="InterPro" id="IPR036259">
    <property type="entry name" value="MFS_trans_sf"/>
</dbReference>
<feature type="non-terminal residue" evidence="7">
    <location>
        <position position="1"/>
    </location>
</feature>
<evidence type="ECO:0000256" key="4">
    <source>
        <dbReference type="ARBA" id="ARBA00023136"/>
    </source>
</evidence>
<accession>A0A8X6I5S1</accession>
<comment type="caution">
    <text evidence="7">The sequence shown here is derived from an EMBL/GenBank/DDBJ whole genome shotgun (WGS) entry which is preliminary data.</text>
</comment>
<protein>
    <submittedName>
        <fullName evidence="7">Sugar phosphate exchanger 3</fullName>
    </submittedName>
</protein>
<dbReference type="Pfam" id="PF07690">
    <property type="entry name" value="MFS_1"/>
    <property type="match status" value="1"/>
</dbReference>
<gene>
    <name evidence="7" type="primary">Slc37a3</name>
    <name evidence="7" type="ORF">TNCT_537441</name>
</gene>
<feature type="transmembrane region" description="Helical" evidence="5">
    <location>
        <begin position="208"/>
        <end position="228"/>
    </location>
</feature>
<keyword evidence="3 5" id="KW-1133">Transmembrane helix</keyword>
<comment type="subcellular location">
    <subcellularLocation>
        <location evidence="1">Membrane</location>
        <topology evidence="1">Multi-pass membrane protein</topology>
    </subcellularLocation>
</comment>
<evidence type="ECO:0000256" key="3">
    <source>
        <dbReference type="ARBA" id="ARBA00022989"/>
    </source>
</evidence>
<keyword evidence="8" id="KW-1185">Reference proteome</keyword>
<dbReference type="PANTHER" id="PTHR43184">
    <property type="entry name" value="MAJOR FACILITATOR SUPERFAMILY TRANSPORTER 16, ISOFORM B"/>
    <property type="match status" value="1"/>
</dbReference>
<dbReference type="SUPFAM" id="SSF103473">
    <property type="entry name" value="MFS general substrate transporter"/>
    <property type="match status" value="1"/>
</dbReference>
<dbReference type="GO" id="GO:0016020">
    <property type="term" value="C:membrane"/>
    <property type="evidence" value="ECO:0007669"/>
    <property type="project" value="UniProtKB-SubCell"/>
</dbReference>
<reference evidence="7" key="1">
    <citation type="submission" date="2020-07" db="EMBL/GenBank/DDBJ databases">
        <title>Multicomponent nature underlies the extraordinary mechanical properties of spider dragline silk.</title>
        <authorList>
            <person name="Kono N."/>
            <person name="Nakamura H."/>
            <person name="Mori M."/>
            <person name="Yoshida Y."/>
            <person name="Ohtoshi R."/>
            <person name="Malay A.D."/>
            <person name="Moran D.A.P."/>
            <person name="Tomita M."/>
            <person name="Numata K."/>
            <person name="Arakawa K."/>
        </authorList>
    </citation>
    <scope>NUCLEOTIDE SEQUENCE</scope>
</reference>
<dbReference type="Proteomes" id="UP000887116">
    <property type="component" value="Unassembled WGS sequence"/>
</dbReference>
<evidence type="ECO:0000256" key="1">
    <source>
        <dbReference type="ARBA" id="ARBA00004141"/>
    </source>
</evidence>
<dbReference type="AlphaFoldDB" id="A0A8X6I5S1"/>
<evidence type="ECO:0000256" key="2">
    <source>
        <dbReference type="ARBA" id="ARBA00022692"/>
    </source>
</evidence>
<proteinExistence type="predicted"/>
<feature type="transmembrane region" description="Helical" evidence="5">
    <location>
        <begin position="119"/>
        <end position="141"/>
    </location>
</feature>
<keyword evidence="2 5" id="KW-0812">Transmembrane</keyword>
<feature type="transmembrane region" description="Helical" evidence="5">
    <location>
        <begin position="147"/>
        <end position="168"/>
    </location>
</feature>
<dbReference type="OrthoDB" id="3639251at2759"/>
<evidence type="ECO:0000256" key="5">
    <source>
        <dbReference type="SAM" id="Phobius"/>
    </source>
</evidence>
<dbReference type="Gene3D" id="1.20.1250.20">
    <property type="entry name" value="MFS general substrate transporter like domains"/>
    <property type="match status" value="1"/>
</dbReference>
<keyword evidence="4 5" id="KW-0472">Membrane</keyword>
<organism evidence="7 8">
    <name type="scientific">Trichonephila clavata</name>
    <name type="common">Joro spider</name>
    <name type="synonym">Nephila clavata</name>
    <dbReference type="NCBI Taxonomy" id="2740835"/>
    <lineage>
        <taxon>Eukaryota</taxon>
        <taxon>Metazoa</taxon>
        <taxon>Ecdysozoa</taxon>
        <taxon>Arthropoda</taxon>
        <taxon>Chelicerata</taxon>
        <taxon>Arachnida</taxon>
        <taxon>Araneae</taxon>
        <taxon>Araneomorphae</taxon>
        <taxon>Entelegynae</taxon>
        <taxon>Araneoidea</taxon>
        <taxon>Nephilidae</taxon>
        <taxon>Trichonephila</taxon>
    </lineage>
</organism>
<dbReference type="PROSITE" id="PS50850">
    <property type="entry name" value="MFS"/>
    <property type="match status" value="1"/>
</dbReference>
<dbReference type="InterPro" id="IPR020846">
    <property type="entry name" value="MFS_dom"/>
</dbReference>
<feature type="transmembrane region" description="Helical" evidence="5">
    <location>
        <begin position="240"/>
        <end position="261"/>
    </location>
</feature>